<organism evidence="2 3">
    <name type="scientific">Saprolegnia parasitica (strain CBS 223.65)</name>
    <dbReference type="NCBI Taxonomy" id="695850"/>
    <lineage>
        <taxon>Eukaryota</taxon>
        <taxon>Sar</taxon>
        <taxon>Stramenopiles</taxon>
        <taxon>Oomycota</taxon>
        <taxon>Saprolegniomycetes</taxon>
        <taxon>Saprolegniales</taxon>
        <taxon>Saprolegniaceae</taxon>
        <taxon>Saprolegnia</taxon>
    </lineage>
</organism>
<dbReference type="KEGG" id="spar:SPRG_17995"/>
<protein>
    <submittedName>
        <fullName evidence="2">Uncharacterized protein</fullName>
    </submittedName>
</protein>
<proteinExistence type="predicted"/>
<keyword evidence="3" id="KW-1185">Reference proteome</keyword>
<feature type="chain" id="PRO_5001633313" evidence="1">
    <location>
        <begin position="18"/>
        <end position="74"/>
    </location>
</feature>
<dbReference type="Proteomes" id="UP000030745">
    <property type="component" value="Unassembled WGS sequence"/>
</dbReference>
<dbReference type="EMBL" id="KK584094">
    <property type="protein sequence ID" value="KDO16483.1"/>
    <property type="molecule type" value="Genomic_DNA"/>
</dbReference>
<keyword evidence="1" id="KW-0732">Signal</keyword>
<dbReference type="GeneID" id="24139522"/>
<evidence type="ECO:0000256" key="1">
    <source>
        <dbReference type="SAM" id="SignalP"/>
    </source>
</evidence>
<gene>
    <name evidence="2" type="ORF">SPRG_17995</name>
</gene>
<name>A0A067BEC5_SAPPC</name>
<dbReference type="VEuPathDB" id="FungiDB:SPRG_17995"/>
<reference evidence="2 3" key="1">
    <citation type="journal article" date="2013" name="PLoS Genet.">
        <title>Distinctive expansion of potential virulence genes in the genome of the oomycete fish pathogen Saprolegnia parasitica.</title>
        <authorList>
            <person name="Jiang R.H."/>
            <person name="de Bruijn I."/>
            <person name="Haas B.J."/>
            <person name="Belmonte R."/>
            <person name="Lobach L."/>
            <person name="Christie J."/>
            <person name="van den Ackerveken G."/>
            <person name="Bottin A."/>
            <person name="Bulone V."/>
            <person name="Diaz-Moreno S.M."/>
            <person name="Dumas B."/>
            <person name="Fan L."/>
            <person name="Gaulin E."/>
            <person name="Govers F."/>
            <person name="Grenville-Briggs L.J."/>
            <person name="Horner N.R."/>
            <person name="Levin J.Z."/>
            <person name="Mammella M."/>
            <person name="Meijer H.J."/>
            <person name="Morris P."/>
            <person name="Nusbaum C."/>
            <person name="Oome S."/>
            <person name="Phillips A.J."/>
            <person name="van Rooyen D."/>
            <person name="Rzeszutek E."/>
            <person name="Saraiva M."/>
            <person name="Secombes C.J."/>
            <person name="Seidl M.F."/>
            <person name="Snel B."/>
            <person name="Stassen J.H."/>
            <person name="Sykes S."/>
            <person name="Tripathy S."/>
            <person name="van den Berg H."/>
            <person name="Vega-Arreguin J.C."/>
            <person name="Wawra S."/>
            <person name="Young S.K."/>
            <person name="Zeng Q."/>
            <person name="Dieguez-Uribeondo J."/>
            <person name="Russ C."/>
            <person name="Tyler B.M."/>
            <person name="van West P."/>
        </authorList>
    </citation>
    <scope>NUCLEOTIDE SEQUENCE [LARGE SCALE GENOMIC DNA]</scope>
    <source>
        <strain evidence="2 3">CBS 223.65</strain>
    </source>
</reference>
<dbReference type="AlphaFoldDB" id="A0A067BEC5"/>
<sequence length="74" mass="8067">MVLSWLSLSLVAPYTENDCFWPDYNANNASHLLTHSFNMELAFASQTASGWTTGVFRTGAGISPAQAALRQARC</sequence>
<dbReference type="RefSeq" id="XP_012212810.1">
    <property type="nucleotide sequence ID" value="XM_012357420.1"/>
</dbReference>
<evidence type="ECO:0000313" key="3">
    <source>
        <dbReference type="Proteomes" id="UP000030745"/>
    </source>
</evidence>
<evidence type="ECO:0000313" key="2">
    <source>
        <dbReference type="EMBL" id="KDO16483.1"/>
    </source>
</evidence>
<feature type="signal peptide" evidence="1">
    <location>
        <begin position="1"/>
        <end position="17"/>
    </location>
</feature>
<accession>A0A067BEC5</accession>